<dbReference type="EMBL" id="FTNY01000003">
    <property type="protein sequence ID" value="SIS35711.1"/>
    <property type="molecule type" value="Genomic_DNA"/>
</dbReference>
<evidence type="ECO:0000313" key="8">
    <source>
        <dbReference type="Proteomes" id="UP000186373"/>
    </source>
</evidence>
<dbReference type="PANTHER" id="PTHR12223:SF28">
    <property type="entry name" value="LECTIN, MANNOSE BINDING 1 LIKE"/>
    <property type="match status" value="1"/>
</dbReference>
<dbReference type="Pfam" id="PF13585">
    <property type="entry name" value="CHU_C"/>
    <property type="match status" value="1"/>
</dbReference>
<dbReference type="Gene3D" id="2.60.120.200">
    <property type="match status" value="1"/>
</dbReference>
<accession>A0A1N7IFI0</accession>
<dbReference type="NCBIfam" id="TIGR04131">
    <property type="entry name" value="Bac_Flav_CTERM"/>
    <property type="match status" value="1"/>
</dbReference>
<evidence type="ECO:0000256" key="2">
    <source>
        <dbReference type="ARBA" id="ARBA00022692"/>
    </source>
</evidence>
<reference evidence="8" key="1">
    <citation type="submission" date="2017-01" db="EMBL/GenBank/DDBJ databases">
        <authorList>
            <person name="Varghese N."/>
            <person name="Submissions S."/>
        </authorList>
    </citation>
    <scope>NUCLEOTIDE SEQUENCE [LARGE SCALE GENOMIC DNA]</scope>
    <source>
        <strain evidence="8">DSM 17126</strain>
    </source>
</reference>
<keyword evidence="4" id="KW-1133">Transmembrane helix</keyword>
<name>A0A1N7IFI0_9FLAO</name>
<dbReference type="Pfam" id="PF03388">
    <property type="entry name" value="Lectin_leg-like"/>
    <property type="match status" value="1"/>
</dbReference>
<evidence type="ECO:0000256" key="4">
    <source>
        <dbReference type="ARBA" id="ARBA00022989"/>
    </source>
</evidence>
<evidence type="ECO:0000256" key="3">
    <source>
        <dbReference type="ARBA" id="ARBA00022729"/>
    </source>
</evidence>
<keyword evidence="5" id="KW-0472">Membrane</keyword>
<dbReference type="AlphaFoldDB" id="A0A1N7IFI0"/>
<dbReference type="InterPro" id="IPR005052">
    <property type="entry name" value="Lectin_leg"/>
</dbReference>
<keyword evidence="2" id="KW-0812">Transmembrane</keyword>
<dbReference type="PANTHER" id="PTHR12223">
    <property type="entry name" value="VESICULAR MANNOSE-BINDING LECTIN"/>
    <property type="match status" value="1"/>
</dbReference>
<proteinExistence type="predicted"/>
<feature type="domain" description="L-type lectin-like" evidence="6">
    <location>
        <begin position="58"/>
        <end position="178"/>
    </location>
</feature>
<evidence type="ECO:0000256" key="1">
    <source>
        <dbReference type="ARBA" id="ARBA00004479"/>
    </source>
</evidence>
<dbReference type="SUPFAM" id="SSF49899">
    <property type="entry name" value="Concanavalin A-like lectins/glucanases"/>
    <property type="match status" value="1"/>
</dbReference>
<gene>
    <name evidence="7" type="ORF">SAMN05421639_103383</name>
</gene>
<dbReference type="InterPro" id="IPR013320">
    <property type="entry name" value="ConA-like_dom_sf"/>
</dbReference>
<dbReference type="InterPro" id="IPR026341">
    <property type="entry name" value="T9SS_type_B"/>
</dbReference>
<dbReference type="Proteomes" id="UP000186373">
    <property type="component" value="Unassembled WGS sequence"/>
</dbReference>
<protein>
    <submittedName>
        <fullName evidence="7">Gliding motility-associated C-terminal domain-containing protein</fullName>
    </submittedName>
</protein>
<organism evidence="7 8">
    <name type="scientific">Chryseobacterium shigense</name>
    <dbReference type="NCBI Taxonomy" id="297244"/>
    <lineage>
        <taxon>Bacteria</taxon>
        <taxon>Pseudomonadati</taxon>
        <taxon>Bacteroidota</taxon>
        <taxon>Flavobacteriia</taxon>
        <taxon>Flavobacteriales</taxon>
        <taxon>Weeksellaceae</taxon>
        <taxon>Chryseobacterium group</taxon>
        <taxon>Chryseobacterium</taxon>
    </lineage>
</organism>
<dbReference type="GO" id="GO:0006888">
    <property type="term" value="P:endoplasmic reticulum to Golgi vesicle-mediated transport"/>
    <property type="evidence" value="ECO:0007669"/>
    <property type="project" value="TreeGrafter"/>
</dbReference>
<dbReference type="InterPro" id="IPR051136">
    <property type="entry name" value="Intracellular_Lectin-GPT"/>
</dbReference>
<dbReference type="GO" id="GO:0005975">
    <property type="term" value="P:carbohydrate metabolic process"/>
    <property type="evidence" value="ECO:0007669"/>
    <property type="project" value="UniProtKB-ARBA"/>
</dbReference>
<dbReference type="GO" id="GO:0030134">
    <property type="term" value="C:COPII-coated ER to Golgi transport vesicle"/>
    <property type="evidence" value="ECO:0007669"/>
    <property type="project" value="TreeGrafter"/>
</dbReference>
<comment type="subcellular location">
    <subcellularLocation>
        <location evidence="1">Membrane</location>
        <topology evidence="1">Single-pass type I membrane protein</topology>
    </subcellularLocation>
</comment>
<keyword evidence="8" id="KW-1185">Reference proteome</keyword>
<dbReference type="GO" id="GO:0016020">
    <property type="term" value="C:membrane"/>
    <property type="evidence" value="ECO:0007669"/>
    <property type="project" value="UniProtKB-SubCell"/>
</dbReference>
<sequence length="778" mass="84065">MTIIHYILPNKINTFITVTSNPSLHMKRKLLIYYLTILLGFSGQLFSQTYQLTGNPVNTTGWDLVSNAAVDNDFIRLTTDNTSLYGAIKLATPITLSYCDKWKVEFDFRIDGNGTTQFGRGDGFTFWYLVNPPTGFVSGGGLGIPGNASGLMVGFDIFNNSTEGQMSKIHLLYGTNDTAGNNIEYNNTPGSTFHSPDLIATQPFVGPVYKHVEVNGETDLTNPTNWIIKIKLDGVLIVDQSFAPSGAAIGMSQGYFGFSAATGGASARHSIKNVKVFVDKVPILNATVTPFVCTNPATGTGTVDLTSFNAQFVNNPANYLFTYYVLGSSTPITNPSSFPYSGNTTIKVVIKDPSSTLCDNGDGVIQLNPTPFAATDATLTGCNNNNAGTATFDLTTAALTTVPGSTMQFYNTMYELNAGINQIPNPTAYASGAAILFAKVTTPQGCLSTAKVTLNLNPVVIVTDASLRSCFLETNHSLGTFNLSNATVTTVTGATKKYYPSLADAVSGTNEILNFLTYTAPSGVIYIKVFNAQGCYAIAKVTLTVLAPVLSNVLKDKIICIEDKTTLDAGPGFNSYLWSTGATTQTITNVGVGTYWVKLKTGDCTALQTVKVYASEQPVVTTIDISASTVTVFVNGGTPPYQYSMDNIHWQDSNIFTNVARGETKIFVKDNYDCEPIEVSITVPNLINVITPNGDGVNDAIDYSALSNKRNLQIGIFDRYGYKLFQADKSNRYTWDGTTNGSKKVPTGNYWYSITWNENNSKNTPIKFSGWIMVKNRE</sequence>
<dbReference type="GO" id="GO:0004553">
    <property type="term" value="F:hydrolase activity, hydrolyzing O-glycosyl compounds"/>
    <property type="evidence" value="ECO:0007669"/>
    <property type="project" value="UniProtKB-ARBA"/>
</dbReference>
<keyword evidence="3" id="KW-0732">Signal</keyword>
<evidence type="ECO:0000259" key="6">
    <source>
        <dbReference type="Pfam" id="PF03388"/>
    </source>
</evidence>
<evidence type="ECO:0000313" key="7">
    <source>
        <dbReference type="EMBL" id="SIS35711.1"/>
    </source>
</evidence>
<evidence type="ECO:0000256" key="5">
    <source>
        <dbReference type="ARBA" id="ARBA00023136"/>
    </source>
</evidence>
<dbReference type="GO" id="GO:0005537">
    <property type="term" value="F:D-mannose binding"/>
    <property type="evidence" value="ECO:0007669"/>
    <property type="project" value="TreeGrafter"/>
</dbReference>